<dbReference type="Pfam" id="PF13370">
    <property type="entry name" value="Fer4_13"/>
    <property type="match status" value="1"/>
</dbReference>
<dbReference type="Proteomes" id="UP000034601">
    <property type="component" value="Unassembled WGS sequence"/>
</dbReference>
<dbReference type="InterPro" id="IPR017896">
    <property type="entry name" value="4Fe4S_Fe-S-bd"/>
</dbReference>
<reference evidence="8 9" key="1">
    <citation type="journal article" date="2015" name="Nature">
        <title>rRNA introns, odd ribosomes, and small enigmatic genomes across a large radiation of phyla.</title>
        <authorList>
            <person name="Brown C.T."/>
            <person name="Hug L.A."/>
            <person name="Thomas B.C."/>
            <person name="Sharon I."/>
            <person name="Castelle C.J."/>
            <person name="Singh A."/>
            <person name="Wilkins M.J."/>
            <person name="Williams K.H."/>
            <person name="Banfield J.F."/>
        </authorList>
    </citation>
    <scope>NUCLEOTIDE SEQUENCE [LARGE SCALE GENOMIC DNA]</scope>
</reference>
<keyword evidence="1 6" id="KW-0813">Transport</keyword>
<dbReference type="PRINTS" id="PR00352">
    <property type="entry name" value="3FE4SFRDOXIN"/>
</dbReference>
<evidence type="ECO:0000256" key="4">
    <source>
        <dbReference type="ARBA" id="ARBA00023004"/>
    </source>
</evidence>
<gene>
    <name evidence="8" type="ORF">UU29_C0008G0164</name>
</gene>
<keyword evidence="3 6" id="KW-0249">Electron transport</keyword>
<dbReference type="PANTHER" id="PTHR36923:SF3">
    <property type="entry name" value="FERREDOXIN"/>
    <property type="match status" value="1"/>
</dbReference>
<dbReference type="InterPro" id="IPR051269">
    <property type="entry name" value="Fe-S_cluster_ET"/>
</dbReference>
<comment type="caution">
    <text evidence="8">The sequence shown here is derived from an EMBL/GenBank/DDBJ whole genome shotgun (WGS) entry which is preliminary data.</text>
</comment>
<protein>
    <recommendedName>
        <fullName evidence="6">Ferredoxin</fullName>
    </recommendedName>
</protein>
<evidence type="ECO:0000313" key="8">
    <source>
        <dbReference type="EMBL" id="KKR83055.1"/>
    </source>
</evidence>
<evidence type="ECO:0000256" key="5">
    <source>
        <dbReference type="ARBA" id="ARBA00023014"/>
    </source>
</evidence>
<dbReference type="GO" id="GO:0005506">
    <property type="term" value="F:iron ion binding"/>
    <property type="evidence" value="ECO:0007669"/>
    <property type="project" value="UniProtKB-UniRule"/>
</dbReference>
<organism evidence="8 9">
    <name type="scientific">Candidatus Daviesbacteria bacterium GW2011_GWA2_40_9</name>
    <dbReference type="NCBI Taxonomy" id="1618424"/>
    <lineage>
        <taxon>Bacteria</taxon>
        <taxon>Candidatus Daviesiibacteriota</taxon>
    </lineage>
</organism>
<dbReference type="GO" id="GO:0009055">
    <property type="term" value="F:electron transfer activity"/>
    <property type="evidence" value="ECO:0007669"/>
    <property type="project" value="UniProtKB-UniRule"/>
</dbReference>
<evidence type="ECO:0000259" key="7">
    <source>
        <dbReference type="PROSITE" id="PS51379"/>
    </source>
</evidence>
<dbReference type="AlphaFoldDB" id="A0A0G0WFI2"/>
<evidence type="ECO:0000256" key="2">
    <source>
        <dbReference type="ARBA" id="ARBA00022723"/>
    </source>
</evidence>
<evidence type="ECO:0000256" key="6">
    <source>
        <dbReference type="RuleBase" id="RU368020"/>
    </source>
</evidence>
<name>A0A0G0WFI2_9BACT</name>
<dbReference type="EMBL" id="LCAB01000008">
    <property type="protein sequence ID" value="KKR83055.1"/>
    <property type="molecule type" value="Genomic_DNA"/>
</dbReference>
<proteinExistence type="predicted"/>
<dbReference type="InterPro" id="IPR001080">
    <property type="entry name" value="3Fe4S_ferredoxin"/>
</dbReference>
<dbReference type="GO" id="GO:0051536">
    <property type="term" value="F:iron-sulfur cluster binding"/>
    <property type="evidence" value="ECO:0007669"/>
    <property type="project" value="UniProtKB-KW"/>
</dbReference>
<dbReference type="SUPFAM" id="SSF54862">
    <property type="entry name" value="4Fe-4S ferredoxins"/>
    <property type="match status" value="1"/>
</dbReference>
<keyword evidence="2 6" id="KW-0479">Metal-binding</keyword>
<evidence type="ECO:0000256" key="1">
    <source>
        <dbReference type="ARBA" id="ARBA00022448"/>
    </source>
</evidence>
<dbReference type="PANTHER" id="PTHR36923">
    <property type="entry name" value="FERREDOXIN"/>
    <property type="match status" value="1"/>
</dbReference>
<evidence type="ECO:0000313" key="9">
    <source>
        <dbReference type="Proteomes" id="UP000034601"/>
    </source>
</evidence>
<comment type="function">
    <text evidence="6">Ferredoxins are iron-sulfur proteins that transfer electrons in a wide variety of metabolic reactions.</text>
</comment>
<evidence type="ECO:0000256" key="3">
    <source>
        <dbReference type="ARBA" id="ARBA00022982"/>
    </source>
</evidence>
<keyword evidence="5 6" id="KW-0411">Iron-sulfur</keyword>
<dbReference type="PROSITE" id="PS51379">
    <property type="entry name" value="4FE4S_FER_2"/>
    <property type="match status" value="1"/>
</dbReference>
<keyword evidence="4 6" id="KW-0408">Iron</keyword>
<accession>A0A0G0WFI2</accession>
<feature type="domain" description="4Fe-4S ferredoxin-type" evidence="7">
    <location>
        <begin position="12"/>
        <end position="40"/>
    </location>
</feature>
<dbReference type="Gene3D" id="3.30.70.20">
    <property type="match status" value="1"/>
</dbReference>
<sequence>MTKIKKFESLEVNIKIDQDACISCGTCEVFAPKTFEFDKNLKTQVKEEPHDNKDKIISAAESCAVEAITVIDNKTSKKLYPK</sequence>